<dbReference type="Gene3D" id="3.30.565.10">
    <property type="entry name" value="Histidine kinase-like ATPase, C-terminal domain"/>
    <property type="match status" value="1"/>
</dbReference>
<dbReference type="Pfam" id="PF00072">
    <property type="entry name" value="Response_reg"/>
    <property type="match status" value="1"/>
</dbReference>
<dbReference type="Proteomes" id="UP000534783">
    <property type="component" value="Unassembled WGS sequence"/>
</dbReference>
<dbReference type="SUPFAM" id="SSF55785">
    <property type="entry name" value="PYP-like sensor domain (PAS domain)"/>
    <property type="match status" value="2"/>
</dbReference>
<dbReference type="Pfam" id="PF02518">
    <property type="entry name" value="HATPase_c"/>
    <property type="match status" value="1"/>
</dbReference>
<feature type="domain" description="PAC" evidence="14">
    <location>
        <begin position="277"/>
        <end position="328"/>
    </location>
</feature>
<evidence type="ECO:0000313" key="15">
    <source>
        <dbReference type="EMBL" id="NKE69823.1"/>
    </source>
</evidence>
<dbReference type="GO" id="GO:0000155">
    <property type="term" value="F:phosphorelay sensor kinase activity"/>
    <property type="evidence" value="ECO:0007669"/>
    <property type="project" value="InterPro"/>
</dbReference>
<evidence type="ECO:0000256" key="10">
    <source>
        <dbReference type="SAM" id="Phobius"/>
    </source>
</evidence>
<dbReference type="SMART" id="SM00387">
    <property type="entry name" value="HATPase_c"/>
    <property type="match status" value="1"/>
</dbReference>
<dbReference type="InterPro" id="IPR003594">
    <property type="entry name" value="HATPase_dom"/>
</dbReference>
<dbReference type="InterPro" id="IPR011006">
    <property type="entry name" value="CheY-like_superfamily"/>
</dbReference>
<feature type="transmembrane region" description="Helical" evidence="10">
    <location>
        <begin position="108"/>
        <end position="129"/>
    </location>
</feature>
<dbReference type="SUPFAM" id="SSF52172">
    <property type="entry name" value="CheY-like"/>
    <property type="match status" value="1"/>
</dbReference>
<evidence type="ECO:0000256" key="8">
    <source>
        <dbReference type="ARBA" id="ARBA00023012"/>
    </source>
</evidence>
<name>A0A7X6DM93_9BACT</name>
<dbReference type="Gene3D" id="3.30.450.20">
    <property type="entry name" value="PAS domain"/>
    <property type="match status" value="2"/>
</dbReference>
<dbReference type="InterPro" id="IPR000700">
    <property type="entry name" value="PAS-assoc_C"/>
</dbReference>
<dbReference type="SUPFAM" id="SSF55874">
    <property type="entry name" value="ATPase domain of HSP90 chaperone/DNA topoisomerase II/histidine kinase"/>
    <property type="match status" value="1"/>
</dbReference>
<dbReference type="PROSITE" id="PS50110">
    <property type="entry name" value="RESPONSE_REGULATORY"/>
    <property type="match status" value="1"/>
</dbReference>
<organism evidence="15 16">
    <name type="scientific">Candidatus Manganitrophus noduliformans</name>
    <dbReference type="NCBI Taxonomy" id="2606439"/>
    <lineage>
        <taxon>Bacteria</taxon>
        <taxon>Pseudomonadati</taxon>
        <taxon>Nitrospirota</taxon>
        <taxon>Nitrospiria</taxon>
        <taxon>Candidatus Troglogloeales</taxon>
        <taxon>Candidatus Manganitrophaceae</taxon>
        <taxon>Candidatus Manganitrophus</taxon>
    </lineage>
</organism>
<reference evidence="15 16" key="1">
    <citation type="journal article" date="2020" name="Nature">
        <title>Bacterial chemolithoautotrophy via manganese oxidation.</title>
        <authorList>
            <person name="Yu H."/>
            <person name="Leadbetter J.R."/>
        </authorList>
    </citation>
    <scope>NUCLEOTIDE SEQUENCE [LARGE SCALE GENOMIC DNA]</scope>
    <source>
        <strain evidence="15 16">Mn-1</strain>
    </source>
</reference>
<gene>
    <name evidence="15" type="ORF">MNODULE_03560</name>
</gene>
<evidence type="ECO:0000259" key="12">
    <source>
        <dbReference type="PROSITE" id="PS50110"/>
    </source>
</evidence>
<keyword evidence="8" id="KW-0902">Two-component regulatory system</keyword>
<dbReference type="SMART" id="SM00091">
    <property type="entry name" value="PAS"/>
    <property type="match status" value="2"/>
</dbReference>
<evidence type="ECO:0000259" key="14">
    <source>
        <dbReference type="PROSITE" id="PS50113"/>
    </source>
</evidence>
<dbReference type="SMART" id="SM00388">
    <property type="entry name" value="HisKA"/>
    <property type="match status" value="1"/>
</dbReference>
<dbReference type="AlphaFoldDB" id="A0A7X6DM93"/>
<keyword evidence="3 9" id="KW-0597">Phosphoprotein</keyword>
<keyword evidence="16" id="KW-1185">Reference proteome</keyword>
<feature type="domain" description="PAS" evidence="13">
    <location>
        <begin position="211"/>
        <end position="256"/>
    </location>
</feature>
<dbReference type="Pfam" id="PF00512">
    <property type="entry name" value="HisKA"/>
    <property type="match status" value="1"/>
</dbReference>
<dbReference type="PANTHER" id="PTHR43065">
    <property type="entry name" value="SENSOR HISTIDINE KINASE"/>
    <property type="match status" value="1"/>
</dbReference>
<dbReference type="InterPro" id="IPR003661">
    <property type="entry name" value="HisK_dim/P_dom"/>
</dbReference>
<dbReference type="PRINTS" id="PR00344">
    <property type="entry name" value="BCTRLSENSOR"/>
</dbReference>
<dbReference type="InterPro" id="IPR004358">
    <property type="entry name" value="Sig_transdc_His_kin-like_C"/>
</dbReference>
<evidence type="ECO:0000256" key="4">
    <source>
        <dbReference type="ARBA" id="ARBA00022679"/>
    </source>
</evidence>
<dbReference type="PROSITE" id="PS50109">
    <property type="entry name" value="HIS_KIN"/>
    <property type="match status" value="1"/>
</dbReference>
<dbReference type="GO" id="GO:0005524">
    <property type="term" value="F:ATP binding"/>
    <property type="evidence" value="ECO:0007669"/>
    <property type="project" value="UniProtKB-KW"/>
</dbReference>
<dbReference type="InterPro" id="IPR001789">
    <property type="entry name" value="Sig_transdc_resp-reg_receiver"/>
</dbReference>
<sequence length="862" mass="95690">MGRWSNISYRILILRRRKMLSERGPSEAGRLVDIIKKVLPKGRALPEEEWRVRHRAILLLTWLHAAGLPLFGVYQGFGVVQSFAEGGVIAAVALAATWGKISRSARSAAASLALITSSAILVQFSGGYIEAHFHFFVMLAVISLYQDWVPYLLAILFVVVEHGLTGQFVPTMVYNHPDAFVHPWKWAVIHAGFVLSESVVLLVNWRISEQARARVDLVLNSAGEAIIGLDLKGTVTFANPAAAKMTGYSLETLVGQPVERILQDAPDLPPDRGGAGSGTDKVVLRRDGAPVWVDCASNPILEQDQVVGAVVTLKDETDRRRAEEKLKKTFSLLSATLESTADGILVVDQEGKIERFNQKFIQMWNVPGDIVALREDDQALAHLLDQLKDPEGFLKKVRELSQQSDKESDDLLEFKDGRVFERYSKPQRIGGENVGRVWSFRDVTERKQLEAQLRHVHKLEAVGQLTGGVAHEFNNLLTAITVSLELAREQIPPESEAYSLLDTAHAAGWRAAGLTQQLLSFSRRSPIDRQPRHVGEEVEKVARLFRQAIDRRIRMETGVDDDLWPVLADAGQMNQLIMNLCVNARDALLERMEKNSGSPAPADWEPRISIHVGNVQVDGAHRQVHPNARTGKHVCLRIADNGVGIDEEIRHRIFEPFFTTKKVGRGTGLGLSAVYGIVAAHQGWIEMQSVKGEGTTFSVYFPRTEKGVRSIPASPLAEKPPADEGKTILVVDDEEAIRTLGRAVLEHEGYRVLTAEDGREAVELFVRKKQEIDLVILDLTMPYLSGGEVLHQLRQIEPNLKVIISSGHRADHSLDFTDVSFLQKPYRPADLLQKVIDALRQAVQERPPAASSDFPSSFRSNG</sequence>
<dbReference type="InterPro" id="IPR035965">
    <property type="entry name" value="PAS-like_dom_sf"/>
</dbReference>
<evidence type="ECO:0000259" key="11">
    <source>
        <dbReference type="PROSITE" id="PS50109"/>
    </source>
</evidence>
<keyword evidence="4" id="KW-0808">Transferase</keyword>
<evidence type="ECO:0000256" key="6">
    <source>
        <dbReference type="ARBA" id="ARBA00022777"/>
    </source>
</evidence>
<dbReference type="PROSITE" id="PS50112">
    <property type="entry name" value="PAS"/>
    <property type="match status" value="1"/>
</dbReference>
<dbReference type="SUPFAM" id="SSF47384">
    <property type="entry name" value="Homodimeric domain of signal transducing histidine kinase"/>
    <property type="match status" value="1"/>
</dbReference>
<dbReference type="SMART" id="SM00448">
    <property type="entry name" value="REC"/>
    <property type="match status" value="1"/>
</dbReference>
<protein>
    <recommendedName>
        <fullName evidence="2">histidine kinase</fullName>
        <ecNumber evidence="2">2.7.13.3</ecNumber>
    </recommendedName>
</protein>
<dbReference type="Pfam" id="PF12860">
    <property type="entry name" value="PAS_7"/>
    <property type="match status" value="1"/>
</dbReference>
<dbReference type="EC" id="2.7.13.3" evidence="2"/>
<dbReference type="InterPro" id="IPR000014">
    <property type="entry name" value="PAS"/>
</dbReference>
<evidence type="ECO:0000256" key="9">
    <source>
        <dbReference type="PROSITE-ProRule" id="PRU00169"/>
    </source>
</evidence>
<dbReference type="InterPro" id="IPR013767">
    <property type="entry name" value="PAS_fold"/>
</dbReference>
<evidence type="ECO:0000256" key="2">
    <source>
        <dbReference type="ARBA" id="ARBA00012438"/>
    </source>
</evidence>
<evidence type="ECO:0000256" key="3">
    <source>
        <dbReference type="ARBA" id="ARBA00022553"/>
    </source>
</evidence>
<dbReference type="Pfam" id="PF00989">
    <property type="entry name" value="PAS"/>
    <property type="match status" value="1"/>
</dbReference>
<dbReference type="CDD" id="cd00130">
    <property type="entry name" value="PAS"/>
    <property type="match status" value="1"/>
</dbReference>
<dbReference type="PROSITE" id="PS50113">
    <property type="entry name" value="PAC"/>
    <property type="match status" value="1"/>
</dbReference>
<keyword evidence="10" id="KW-0472">Membrane</keyword>
<dbReference type="PANTHER" id="PTHR43065:SF46">
    <property type="entry name" value="C4-DICARBOXYLATE TRANSPORT SENSOR PROTEIN DCTB"/>
    <property type="match status" value="1"/>
</dbReference>
<keyword evidence="5" id="KW-0547">Nucleotide-binding</keyword>
<feature type="domain" description="Histidine kinase" evidence="11">
    <location>
        <begin position="468"/>
        <end position="705"/>
    </location>
</feature>
<evidence type="ECO:0000256" key="1">
    <source>
        <dbReference type="ARBA" id="ARBA00000085"/>
    </source>
</evidence>
<dbReference type="EMBL" id="VTOW01000001">
    <property type="protein sequence ID" value="NKE69823.1"/>
    <property type="molecule type" value="Genomic_DNA"/>
</dbReference>
<keyword evidence="10" id="KW-0812">Transmembrane</keyword>
<comment type="catalytic activity">
    <reaction evidence="1">
        <text>ATP + protein L-histidine = ADP + protein N-phospho-L-histidine.</text>
        <dbReference type="EC" id="2.7.13.3"/>
    </reaction>
</comment>
<comment type="caution">
    <text evidence="15">The sequence shown here is derived from an EMBL/GenBank/DDBJ whole genome shotgun (WGS) entry which is preliminary data.</text>
</comment>
<dbReference type="NCBIfam" id="TIGR00229">
    <property type="entry name" value="sensory_box"/>
    <property type="match status" value="2"/>
</dbReference>
<keyword evidence="10" id="KW-1133">Transmembrane helix</keyword>
<dbReference type="InterPro" id="IPR036097">
    <property type="entry name" value="HisK_dim/P_sf"/>
</dbReference>
<evidence type="ECO:0000259" key="13">
    <source>
        <dbReference type="PROSITE" id="PS50112"/>
    </source>
</evidence>
<evidence type="ECO:0000313" key="16">
    <source>
        <dbReference type="Proteomes" id="UP000534783"/>
    </source>
</evidence>
<keyword evidence="7" id="KW-0067">ATP-binding</keyword>
<dbReference type="InterPro" id="IPR036890">
    <property type="entry name" value="HATPase_C_sf"/>
</dbReference>
<feature type="domain" description="Response regulatory" evidence="12">
    <location>
        <begin position="727"/>
        <end position="839"/>
    </location>
</feature>
<evidence type="ECO:0000256" key="7">
    <source>
        <dbReference type="ARBA" id="ARBA00022840"/>
    </source>
</evidence>
<dbReference type="CDD" id="cd00082">
    <property type="entry name" value="HisKA"/>
    <property type="match status" value="1"/>
</dbReference>
<proteinExistence type="predicted"/>
<dbReference type="Gene3D" id="1.10.287.130">
    <property type="match status" value="1"/>
</dbReference>
<dbReference type="GO" id="GO:0006355">
    <property type="term" value="P:regulation of DNA-templated transcription"/>
    <property type="evidence" value="ECO:0007669"/>
    <property type="project" value="InterPro"/>
</dbReference>
<keyword evidence="6" id="KW-0418">Kinase</keyword>
<feature type="transmembrane region" description="Helical" evidence="10">
    <location>
        <begin position="56"/>
        <end position="77"/>
    </location>
</feature>
<feature type="modified residue" description="4-aspartylphosphate" evidence="9">
    <location>
        <position position="778"/>
    </location>
</feature>
<evidence type="ECO:0000256" key="5">
    <source>
        <dbReference type="ARBA" id="ARBA00022741"/>
    </source>
</evidence>
<dbReference type="InterPro" id="IPR005467">
    <property type="entry name" value="His_kinase_dom"/>
</dbReference>
<dbReference type="Gene3D" id="3.40.50.2300">
    <property type="match status" value="1"/>
</dbReference>
<accession>A0A7X6DM93</accession>